<dbReference type="AlphaFoldDB" id="A0A8S0S945"/>
<reference evidence="2 3" key="1">
    <citation type="submission" date="2019-12" db="EMBL/GenBank/DDBJ databases">
        <authorList>
            <person name="Alioto T."/>
            <person name="Alioto T."/>
            <person name="Gomez Garrido J."/>
        </authorList>
    </citation>
    <scope>NUCLEOTIDE SEQUENCE [LARGE SCALE GENOMIC DNA]</scope>
</reference>
<evidence type="ECO:0000313" key="2">
    <source>
        <dbReference type="EMBL" id="CAA2988198.1"/>
    </source>
</evidence>
<feature type="compositionally biased region" description="Basic and acidic residues" evidence="1">
    <location>
        <begin position="112"/>
        <end position="121"/>
    </location>
</feature>
<accession>A0A8S0S945</accession>
<comment type="caution">
    <text evidence="2">The sequence shown here is derived from an EMBL/GenBank/DDBJ whole genome shotgun (WGS) entry which is preliminary data.</text>
</comment>
<feature type="region of interest" description="Disordered" evidence="1">
    <location>
        <begin position="83"/>
        <end position="140"/>
    </location>
</feature>
<evidence type="ECO:0000313" key="3">
    <source>
        <dbReference type="Proteomes" id="UP000594638"/>
    </source>
</evidence>
<organism evidence="2 3">
    <name type="scientific">Olea europaea subsp. europaea</name>
    <dbReference type="NCBI Taxonomy" id="158383"/>
    <lineage>
        <taxon>Eukaryota</taxon>
        <taxon>Viridiplantae</taxon>
        <taxon>Streptophyta</taxon>
        <taxon>Embryophyta</taxon>
        <taxon>Tracheophyta</taxon>
        <taxon>Spermatophyta</taxon>
        <taxon>Magnoliopsida</taxon>
        <taxon>eudicotyledons</taxon>
        <taxon>Gunneridae</taxon>
        <taxon>Pentapetalae</taxon>
        <taxon>asterids</taxon>
        <taxon>lamiids</taxon>
        <taxon>Lamiales</taxon>
        <taxon>Oleaceae</taxon>
        <taxon>Oleeae</taxon>
        <taxon>Olea</taxon>
    </lineage>
</organism>
<gene>
    <name evidence="2" type="ORF">OLEA9_A098297</name>
</gene>
<dbReference type="EMBL" id="CACTIH010003977">
    <property type="protein sequence ID" value="CAA2988198.1"/>
    <property type="molecule type" value="Genomic_DNA"/>
</dbReference>
<keyword evidence="3" id="KW-1185">Reference proteome</keyword>
<protein>
    <submittedName>
        <fullName evidence="2">Uncharacterized protein</fullName>
    </submittedName>
</protein>
<dbReference type="Gramene" id="OE9A098297T1">
    <property type="protein sequence ID" value="OE9A098297C1"/>
    <property type="gene ID" value="OE9A098297"/>
</dbReference>
<proteinExistence type="predicted"/>
<sequence length="201" mass="22738">MADIGSLIQHQLRPQLEQAAAKKSRGCTLLETQEIRRIDQQQWRCVRHVHWLDQRLDRVVGLKDEVTPSQACRTGFAMFEDSAHKDHRDEVPVDVESSGSSDEARVAAPRSSARDESGPHSRDKRKAVGKQAKEKRKKFSSRDMSYSVDCTTSTSEKIAAKIDHFIGDAVSDSKTCMSELFATGRLQKQTDLYFYTCKFLS</sequence>
<dbReference type="Proteomes" id="UP000594638">
    <property type="component" value="Unassembled WGS sequence"/>
</dbReference>
<name>A0A8S0S945_OLEEU</name>
<feature type="compositionally biased region" description="Basic residues" evidence="1">
    <location>
        <begin position="122"/>
        <end position="139"/>
    </location>
</feature>
<evidence type="ECO:0000256" key="1">
    <source>
        <dbReference type="SAM" id="MobiDB-lite"/>
    </source>
</evidence>